<feature type="transmembrane region" description="Helical" evidence="6">
    <location>
        <begin position="191"/>
        <end position="211"/>
    </location>
</feature>
<dbReference type="PANTHER" id="PTHR14624:SF0">
    <property type="entry name" value="POLYPRENOL REDUCTASE"/>
    <property type="match status" value="1"/>
</dbReference>
<dbReference type="Proteomes" id="UP001278500">
    <property type="component" value="Unassembled WGS sequence"/>
</dbReference>
<evidence type="ECO:0000313" key="8">
    <source>
        <dbReference type="EMBL" id="KAK3340786.1"/>
    </source>
</evidence>
<feature type="region of interest" description="Disordered" evidence="5">
    <location>
        <begin position="167"/>
        <end position="190"/>
    </location>
</feature>
<accession>A0AAE0MPP7</accession>
<evidence type="ECO:0000256" key="6">
    <source>
        <dbReference type="SAM" id="Phobius"/>
    </source>
</evidence>
<sequence length="503" mass="55645">MKDLWKPLLDNNTALAALLQTLTEITPSQWCQAYYLFAAGAVVAVAAMPKEVRRLLVDYGARKSQSSESNLSQSQSGGAVSEAGGKEKGKNDTSRREAKGKEAKAKENGYGKWLLSLINTLTSYGQVPHSWFITFYVASVVCSLIWLWQFVGDGWLLRTVASSQTQARHASSPTPAKGSSNEGGGGAGGEWSSSVTVTLGQVGLAWTMMFLQGSRRLYEDSLVHGKSKSTMWIVHWVLGLSYYLFTSVAVWVEESGAIDYAMPFFKTLVAIVIFLYASINQYRCHRHLAGLKKYSLPELGLFRHLICPHYFCECLVYLSLAIVAAPKGELLNKTLLCALAFVVVNLGVTASGTRKWYAEKFGSRANIAIREADPNSPLVFPILVQRWLAEETPVCNGLRRHVHVGRKRVNAMEDPPHRLRIKGPVFLGLVEVETQTRSETHCADHGVVCRSVLVRHDARVGRIFVDKDVVGSAVGAIRKDVLLLLLFVIVTAIGRGRRYWDRE</sequence>
<dbReference type="GO" id="GO:0016095">
    <property type="term" value="P:polyprenol catabolic process"/>
    <property type="evidence" value="ECO:0007669"/>
    <property type="project" value="TreeGrafter"/>
</dbReference>
<dbReference type="PROSITE" id="PS50244">
    <property type="entry name" value="S5A_REDUCTASE"/>
    <property type="match status" value="1"/>
</dbReference>
<dbReference type="GO" id="GO:0003865">
    <property type="term" value="F:3-oxo-5-alpha-steroid 4-dehydrogenase activity"/>
    <property type="evidence" value="ECO:0007669"/>
    <property type="project" value="TreeGrafter"/>
</dbReference>
<proteinExistence type="predicted"/>
<feature type="transmembrane region" description="Helical" evidence="6">
    <location>
        <begin position="232"/>
        <end position="252"/>
    </location>
</feature>
<evidence type="ECO:0000256" key="3">
    <source>
        <dbReference type="ARBA" id="ARBA00022989"/>
    </source>
</evidence>
<reference evidence="8" key="1">
    <citation type="journal article" date="2023" name="Mol. Phylogenet. Evol.">
        <title>Genome-scale phylogeny and comparative genomics of the fungal order Sordariales.</title>
        <authorList>
            <person name="Hensen N."/>
            <person name="Bonometti L."/>
            <person name="Westerberg I."/>
            <person name="Brannstrom I.O."/>
            <person name="Guillou S."/>
            <person name="Cros-Aarteil S."/>
            <person name="Calhoun S."/>
            <person name="Haridas S."/>
            <person name="Kuo A."/>
            <person name="Mondo S."/>
            <person name="Pangilinan J."/>
            <person name="Riley R."/>
            <person name="LaButti K."/>
            <person name="Andreopoulos B."/>
            <person name="Lipzen A."/>
            <person name="Chen C."/>
            <person name="Yan M."/>
            <person name="Daum C."/>
            <person name="Ng V."/>
            <person name="Clum A."/>
            <person name="Steindorff A."/>
            <person name="Ohm R.A."/>
            <person name="Martin F."/>
            <person name="Silar P."/>
            <person name="Natvig D.O."/>
            <person name="Lalanne C."/>
            <person name="Gautier V."/>
            <person name="Ament-Velasquez S.L."/>
            <person name="Kruys A."/>
            <person name="Hutchinson M.I."/>
            <person name="Powell A.J."/>
            <person name="Barry K."/>
            <person name="Miller A.N."/>
            <person name="Grigoriev I.V."/>
            <person name="Debuchy R."/>
            <person name="Gladieux P."/>
            <person name="Hiltunen Thoren M."/>
            <person name="Johannesson H."/>
        </authorList>
    </citation>
    <scope>NUCLEOTIDE SEQUENCE</scope>
    <source>
        <strain evidence="8">CBS 560.94</strain>
    </source>
</reference>
<dbReference type="GeneID" id="87862068"/>
<keyword evidence="4 6" id="KW-0472">Membrane</keyword>
<evidence type="ECO:0000256" key="1">
    <source>
        <dbReference type="ARBA" id="ARBA00004127"/>
    </source>
</evidence>
<dbReference type="AlphaFoldDB" id="A0AAE0MPP7"/>
<keyword evidence="2 6" id="KW-0812">Transmembrane</keyword>
<dbReference type="EMBL" id="JAUEPP010000006">
    <property type="protein sequence ID" value="KAK3340786.1"/>
    <property type="molecule type" value="Genomic_DNA"/>
</dbReference>
<dbReference type="Pfam" id="PF02544">
    <property type="entry name" value="Steroid_dh"/>
    <property type="match status" value="1"/>
</dbReference>
<feature type="transmembrane region" description="Helical" evidence="6">
    <location>
        <begin position="131"/>
        <end position="151"/>
    </location>
</feature>
<feature type="compositionally biased region" description="Basic and acidic residues" evidence="5">
    <location>
        <begin position="84"/>
        <end position="103"/>
    </location>
</feature>
<dbReference type="PANTHER" id="PTHR14624">
    <property type="entry name" value="DFG10 PROTEIN"/>
    <property type="match status" value="1"/>
</dbReference>
<organism evidence="8 9">
    <name type="scientific">Neurospora tetraspora</name>
    <dbReference type="NCBI Taxonomy" id="94610"/>
    <lineage>
        <taxon>Eukaryota</taxon>
        <taxon>Fungi</taxon>
        <taxon>Dikarya</taxon>
        <taxon>Ascomycota</taxon>
        <taxon>Pezizomycotina</taxon>
        <taxon>Sordariomycetes</taxon>
        <taxon>Sordariomycetidae</taxon>
        <taxon>Sordariales</taxon>
        <taxon>Sordariaceae</taxon>
        <taxon>Neurospora</taxon>
    </lineage>
</organism>
<keyword evidence="3 6" id="KW-1133">Transmembrane helix</keyword>
<evidence type="ECO:0000256" key="4">
    <source>
        <dbReference type="ARBA" id="ARBA00023136"/>
    </source>
</evidence>
<keyword evidence="9" id="KW-1185">Reference proteome</keyword>
<feature type="domain" description="3-oxo-5-alpha-steroid 4-dehydrogenase C-terminal" evidence="7">
    <location>
        <begin position="235"/>
        <end position="361"/>
    </location>
</feature>
<dbReference type="GO" id="GO:0006488">
    <property type="term" value="P:dolichol-linked oligosaccharide biosynthetic process"/>
    <property type="evidence" value="ECO:0007669"/>
    <property type="project" value="InterPro"/>
</dbReference>
<dbReference type="InterPro" id="IPR039698">
    <property type="entry name" value="Dfg10/SRD5A3"/>
</dbReference>
<dbReference type="InterPro" id="IPR001104">
    <property type="entry name" value="3-oxo-5_a-steroid_4-DH_C"/>
</dbReference>
<evidence type="ECO:0000256" key="5">
    <source>
        <dbReference type="SAM" id="MobiDB-lite"/>
    </source>
</evidence>
<feature type="transmembrane region" description="Helical" evidence="6">
    <location>
        <begin position="258"/>
        <end position="279"/>
    </location>
</feature>
<feature type="compositionally biased region" description="Low complexity" evidence="5">
    <location>
        <begin position="67"/>
        <end position="76"/>
    </location>
</feature>
<dbReference type="GO" id="GO:0005783">
    <property type="term" value="C:endoplasmic reticulum"/>
    <property type="evidence" value="ECO:0007669"/>
    <property type="project" value="TreeGrafter"/>
</dbReference>
<comment type="caution">
    <text evidence="8">The sequence shown here is derived from an EMBL/GenBank/DDBJ whole genome shotgun (WGS) entry which is preliminary data.</text>
</comment>
<feature type="region of interest" description="Disordered" evidence="5">
    <location>
        <begin position="67"/>
        <end position="103"/>
    </location>
</feature>
<reference evidence="8" key="2">
    <citation type="submission" date="2023-06" db="EMBL/GenBank/DDBJ databases">
        <authorList>
            <consortium name="Lawrence Berkeley National Laboratory"/>
            <person name="Haridas S."/>
            <person name="Hensen N."/>
            <person name="Bonometti L."/>
            <person name="Westerberg I."/>
            <person name="Brannstrom I.O."/>
            <person name="Guillou S."/>
            <person name="Cros-Aarteil S."/>
            <person name="Calhoun S."/>
            <person name="Kuo A."/>
            <person name="Mondo S."/>
            <person name="Pangilinan J."/>
            <person name="Riley R."/>
            <person name="Labutti K."/>
            <person name="Andreopoulos B."/>
            <person name="Lipzen A."/>
            <person name="Chen C."/>
            <person name="Yanf M."/>
            <person name="Daum C."/>
            <person name="Ng V."/>
            <person name="Clum A."/>
            <person name="Steindorff A."/>
            <person name="Ohm R."/>
            <person name="Martin F."/>
            <person name="Silar P."/>
            <person name="Natvig D."/>
            <person name="Lalanne C."/>
            <person name="Gautier V."/>
            <person name="Ament-Velasquez S.L."/>
            <person name="Kruys A."/>
            <person name="Hutchinson M.I."/>
            <person name="Powell A.J."/>
            <person name="Barry K."/>
            <person name="Miller A.N."/>
            <person name="Grigoriev I.V."/>
            <person name="Debuchy R."/>
            <person name="Gladieux P."/>
            <person name="Thoren M.H."/>
            <person name="Johannesson H."/>
        </authorList>
    </citation>
    <scope>NUCLEOTIDE SEQUENCE</scope>
    <source>
        <strain evidence="8">CBS 560.94</strain>
    </source>
</reference>
<feature type="transmembrane region" description="Helical" evidence="6">
    <location>
        <begin position="32"/>
        <end position="49"/>
    </location>
</feature>
<comment type="subcellular location">
    <subcellularLocation>
        <location evidence="1">Endomembrane system</location>
        <topology evidence="1">Multi-pass membrane protein</topology>
    </subcellularLocation>
</comment>
<evidence type="ECO:0000256" key="2">
    <source>
        <dbReference type="ARBA" id="ARBA00022692"/>
    </source>
</evidence>
<name>A0AAE0MPP7_9PEZI</name>
<gene>
    <name evidence="8" type="ORF">B0H65DRAFT_430921</name>
</gene>
<evidence type="ECO:0000313" key="9">
    <source>
        <dbReference type="Proteomes" id="UP001278500"/>
    </source>
</evidence>
<protein>
    <recommendedName>
        <fullName evidence="7">3-oxo-5-alpha-steroid 4-dehydrogenase C-terminal domain-containing protein</fullName>
    </recommendedName>
</protein>
<dbReference type="RefSeq" id="XP_062679728.1">
    <property type="nucleotide sequence ID" value="XM_062824914.1"/>
</dbReference>
<evidence type="ECO:0000259" key="7">
    <source>
        <dbReference type="Pfam" id="PF02544"/>
    </source>
</evidence>